<reference evidence="2 3" key="1">
    <citation type="submission" date="2024-09" db="EMBL/GenBank/DDBJ databases">
        <authorList>
            <person name="Sun Q."/>
            <person name="Mori K."/>
        </authorList>
    </citation>
    <scope>NUCLEOTIDE SEQUENCE [LARGE SCALE GENOMIC DNA]</scope>
    <source>
        <strain evidence="2 3">JCM 11683</strain>
    </source>
</reference>
<keyword evidence="3" id="KW-1185">Reference proteome</keyword>
<feature type="transmembrane region" description="Helical" evidence="1">
    <location>
        <begin position="43"/>
        <end position="63"/>
    </location>
</feature>
<protein>
    <submittedName>
        <fullName evidence="2">Uncharacterized protein</fullName>
    </submittedName>
</protein>
<keyword evidence="1" id="KW-1133">Transmembrane helix</keyword>
<organism evidence="2 3">
    <name type="scientific">Brevibacterium otitidis</name>
    <dbReference type="NCBI Taxonomy" id="53364"/>
    <lineage>
        <taxon>Bacteria</taxon>
        <taxon>Bacillati</taxon>
        <taxon>Actinomycetota</taxon>
        <taxon>Actinomycetes</taxon>
        <taxon>Micrococcales</taxon>
        <taxon>Brevibacteriaceae</taxon>
        <taxon>Brevibacterium</taxon>
    </lineage>
</organism>
<dbReference type="RefSeq" id="WP_376840864.1">
    <property type="nucleotide sequence ID" value="NZ_JBHMAU010000069.1"/>
</dbReference>
<evidence type="ECO:0000256" key="1">
    <source>
        <dbReference type="SAM" id="Phobius"/>
    </source>
</evidence>
<comment type="caution">
    <text evidence="2">The sequence shown here is derived from an EMBL/GenBank/DDBJ whole genome shotgun (WGS) entry which is preliminary data.</text>
</comment>
<keyword evidence="1" id="KW-0472">Membrane</keyword>
<evidence type="ECO:0000313" key="2">
    <source>
        <dbReference type="EMBL" id="MFB9776988.1"/>
    </source>
</evidence>
<sequence length="132" mass="13948">MSTIFAVFFLIFILAYAGQAVWRVIRARRAVAAGSQDVPVSRIGLSVGIIAAVTVFIMQWLLVSLPSWALLVWVPAALAVVVAAFEAARLGPQLPWLRPGRARSDLVAAGGEAVFTVLIIVVAAAAVVLAVR</sequence>
<dbReference type="Proteomes" id="UP001589707">
    <property type="component" value="Unassembled WGS sequence"/>
</dbReference>
<dbReference type="EMBL" id="JBHMAU010000069">
    <property type="protein sequence ID" value="MFB9776988.1"/>
    <property type="molecule type" value="Genomic_DNA"/>
</dbReference>
<proteinExistence type="predicted"/>
<feature type="transmembrane region" description="Helical" evidence="1">
    <location>
        <begin position="108"/>
        <end position="131"/>
    </location>
</feature>
<name>A0ABV5X4D1_9MICO</name>
<accession>A0ABV5X4D1</accession>
<feature type="transmembrane region" description="Helical" evidence="1">
    <location>
        <begin position="70"/>
        <end position="88"/>
    </location>
</feature>
<keyword evidence="1" id="KW-0812">Transmembrane</keyword>
<evidence type="ECO:0000313" key="3">
    <source>
        <dbReference type="Proteomes" id="UP001589707"/>
    </source>
</evidence>
<gene>
    <name evidence="2" type="ORF">ACFFN1_11360</name>
</gene>